<feature type="transmembrane region" description="Helical" evidence="1">
    <location>
        <begin position="194"/>
        <end position="212"/>
    </location>
</feature>
<protein>
    <recommendedName>
        <fullName evidence="4">DUF1275 domain-containing protein</fullName>
    </recommendedName>
</protein>
<keyword evidence="1" id="KW-0812">Transmembrane</keyword>
<keyword evidence="1" id="KW-1133">Transmembrane helix</keyword>
<feature type="transmembrane region" description="Helical" evidence="1">
    <location>
        <begin position="14"/>
        <end position="41"/>
    </location>
</feature>
<evidence type="ECO:0000313" key="2">
    <source>
        <dbReference type="EMBL" id="BAV66521.1"/>
    </source>
</evidence>
<evidence type="ECO:0000256" key="1">
    <source>
        <dbReference type="SAM" id="Phobius"/>
    </source>
</evidence>
<keyword evidence="1" id="KW-0472">Membrane</keyword>
<gene>
    <name evidence="2" type="ORF">SCLO_2001880</name>
</gene>
<dbReference type="PANTHER" id="PTHR37314:SF4">
    <property type="entry name" value="UPF0700 TRANSMEMBRANE PROTEIN YOAK"/>
    <property type="match status" value="1"/>
</dbReference>
<reference evidence="2 3" key="1">
    <citation type="submission" date="2016-10" db="EMBL/GenBank/DDBJ databases">
        <title>Complete Genome Sequence of the Nonylphenol-Degrading Bacterium Sphingobium cloacae JCM 10874T.</title>
        <authorList>
            <person name="Ootsuka M."/>
            <person name="Nishizawa T."/>
            <person name="Ohta H."/>
        </authorList>
    </citation>
    <scope>NUCLEOTIDE SEQUENCE [LARGE SCALE GENOMIC DNA]</scope>
    <source>
        <strain evidence="2 3">JCM 10874</strain>
        <plasmid evidence="3">psclo_2 dna</plasmid>
    </source>
</reference>
<proteinExistence type="predicted"/>
<evidence type="ECO:0000313" key="3">
    <source>
        <dbReference type="Proteomes" id="UP000218272"/>
    </source>
</evidence>
<feature type="transmembrane region" description="Helical" evidence="1">
    <location>
        <begin position="166"/>
        <end position="187"/>
    </location>
</feature>
<feature type="transmembrane region" description="Helical" evidence="1">
    <location>
        <begin position="91"/>
        <end position="115"/>
    </location>
</feature>
<accession>A0A1E1F7Y5</accession>
<name>A0A1E1F7Y5_9SPHN</name>
<feature type="transmembrane region" description="Helical" evidence="1">
    <location>
        <begin position="61"/>
        <end position="84"/>
    </location>
</feature>
<dbReference type="Proteomes" id="UP000218272">
    <property type="component" value="Plasmid pSCLO_2"/>
</dbReference>
<dbReference type="InterPro" id="IPR010699">
    <property type="entry name" value="DUF1275"/>
</dbReference>
<dbReference type="PANTHER" id="PTHR37314">
    <property type="entry name" value="SLR0142 PROTEIN"/>
    <property type="match status" value="1"/>
</dbReference>
<dbReference type="KEGG" id="sclo:SCLO_2001880"/>
<keyword evidence="3" id="KW-1185">Reference proteome</keyword>
<dbReference type="Pfam" id="PF06912">
    <property type="entry name" value="DUF1275"/>
    <property type="match status" value="1"/>
</dbReference>
<organism evidence="2 3">
    <name type="scientific">Sphingobium cloacae</name>
    <dbReference type="NCBI Taxonomy" id="120107"/>
    <lineage>
        <taxon>Bacteria</taxon>
        <taxon>Pseudomonadati</taxon>
        <taxon>Pseudomonadota</taxon>
        <taxon>Alphaproteobacteria</taxon>
        <taxon>Sphingomonadales</taxon>
        <taxon>Sphingomonadaceae</taxon>
        <taxon>Sphingobium</taxon>
    </lineage>
</organism>
<dbReference type="AlphaFoldDB" id="A0A1E1F7Y5"/>
<sequence>MGSMIGVLERRRKWLAFCLTGLAGYVDGLGFLAAGGMFVSFMSGNSTRLAIGAAERSVTALIALGLIGAFLTGVIAATLVATLVQKRRKSAVLGLVSLLLASSATLAHAGAGAFAPLLMAAAMGAENLVFQRDGEVSIGLTYMTGAVVKAGQRIGMALLGGPRWDWLPHLLLWSSLVTGAIIGALSFHRLGVDGLWFTALAALLLAVWAGLIERTGEPA</sequence>
<geneLocation type="plasmid" evidence="3">
    <name>psclo_2 dna</name>
</geneLocation>
<keyword evidence="2" id="KW-0614">Plasmid</keyword>
<dbReference type="EMBL" id="AP017656">
    <property type="protein sequence ID" value="BAV66521.1"/>
    <property type="molecule type" value="Genomic_DNA"/>
</dbReference>
<evidence type="ECO:0008006" key="4">
    <source>
        <dbReference type="Google" id="ProtNLM"/>
    </source>
</evidence>